<feature type="region of interest" description="Disordered" evidence="1">
    <location>
        <begin position="192"/>
        <end position="218"/>
    </location>
</feature>
<evidence type="ECO:0000313" key="3">
    <source>
        <dbReference type="WBParaSite" id="nRc.2.0.1.t28815-RA"/>
    </source>
</evidence>
<accession>A0A915JRB2</accession>
<feature type="compositionally biased region" description="Low complexity" evidence="1">
    <location>
        <begin position="70"/>
        <end position="87"/>
    </location>
</feature>
<evidence type="ECO:0000256" key="1">
    <source>
        <dbReference type="SAM" id="MobiDB-lite"/>
    </source>
</evidence>
<keyword evidence="2" id="KW-1185">Reference proteome</keyword>
<feature type="compositionally biased region" description="Basic and acidic residues" evidence="1">
    <location>
        <begin position="96"/>
        <end position="116"/>
    </location>
</feature>
<dbReference type="WBParaSite" id="nRc.2.0.1.t28815-RA">
    <property type="protein sequence ID" value="nRc.2.0.1.t28815-RA"/>
    <property type="gene ID" value="nRc.2.0.1.g28815"/>
</dbReference>
<name>A0A915JRB2_ROMCU</name>
<proteinExistence type="predicted"/>
<feature type="compositionally biased region" description="Basic and acidic residues" evidence="1">
    <location>
        <begin position="55"/>
        <end position="66"/>
    </location>
</feature>
<feature type="compositionally biased region" description="Basic and acidic residues" evidence="1">
    <location>
        <begin position="126"/>
        <end position="144"/>
    </location>
</feature>
<dbReference type="AlphaFoldDB" id="A0A915JRB2"/>
<protein>
    <submittedName>
        <fullName evidence="3">Uncharacterized protein</fullName>
    </submittedName>
</protein>
<sequence length="218" mass="24981">MKGKQHLQEESEYRKSHKTRTMDKPSTRRMPPPSTSRAECGKTPSECTTRRRKQSDKQKAREEAHKPLQATSTPKPKITTTKTAVPATQPPPARQADTHRSRHESHSRDDRHHRDTQQSQTTSSHQQERRNDIPLHDTQSEQTHHVHSTGFYKDAHRRHFRRSPPKLTDFISPLHRDAEIQRRLEALKNPPKDVFKAPLLPPPMDVGPATSAATSIPP</sequence>
<evidence type="ECO:0000313" key="2">
    <source>
        <dbReference type="Proteomes" id="UP000887565"/>
    </source>
</evidence>
<reference evidence="3" key="1">
    <citation type="submission" date="2022-11" db="UniProtKB">
        <authorList>
            <consortium name="WormBaseParasite"/>
        </authorList>
    </citation>
    <scope>IDENTIFICATION</scope>
</reference>
<organism evidence="2 3">
    <name type="scientific">Romanomermis culicivorax</name>
    <name type="common">Nematode worm</name>
    <dbReference type="NCBI Taxonomy" id="13658"/>
    <lineage>
        <taxon>Eukaryota</taxon>
        <taxon>Metazoa</taxon>
        <taxon>Ecdysozoa</taxon>
        <taxon>Nematoda</taxon>
        <taxon>Enoplea</taxon>
        <taxon>Dorylaimia</taxon>
        <taxon>Mermithida</taxon>
        <taxon>Mermithoidea</taxon>
        <taxon>Mermithidae</taxon>
        <taxon>Romanomermis</taxon>
    </lineage>
</organism>
<feature type="region of interest" description="Disordered" evidence="1">
    <location>
        <begin position="1"/>
        <end position="157"/>
    </location>
</feature>
<feature type="compositionally biased region" description="Basic and acidic residues" evidence="1">
    <location>
        <begin position="1"/>
        <end position="26"/>
    </location>
</feature>
<dbReference type="Proteomes" id="UP000887565">
    <property type="component" value="Unplaced"/>
</dbReference>